<sequence length="130" mass="14074">MKKNGFQLKSNGSKNISAIKSPSDDSNVQSSDIITVIEKCPMSPIAADEVRNRSNSIESDADVPYSLCSEDEAEPMTMIDKSMKVSQSAEQLSSPKRRTKAEDCSCQRRIGCEGQNGDGKPAVDVNTTVK</sequence>
<name>A0A8R1INF1_CAEJA</name>
<accession>A0A8R1INF1</accession>
<feature type="region of interest" description="Disordered" evidence="1">
    <location>
        <begin position="83"/>
        <end position="104"/>
    </location>
</feature>
<evidence type="ECO:0000313" key="2">
    <source>
        <dbReference type="EnsemblMetazoa" id="CJA36524.1"/>
    </source>
</evidence>
<reference evidence="2" key="2">
    <citation type="submission" date="2022-06" db="UniProtKB">
        <authorList>
            <consortium name="EnsemblMetazoa"/>
        </authorList>
    </citation>
    <scope>IDENTIFICATION</scope>
    <source>
        <strain evidence="2">DF5081</strain>
    </source>
</reference>
<proteinExistence type="predicted"/>
<evidence type="ECO:0000313" key="3">
    <source>
        <dbReference type="Proteomes" id="UP000005237"/>
    </source>
</evidence>
<reference evidence="3" key="1">
    <citation type="submission" date="2010-08" db="EMBL/GenBank/DDBJ databases">
        <authorList>
            <consortium name="Caenorhabditis japonica Sequencing Consortium"/>
            <person name="Wilson R.K."/>
        </authorList>
    </citation>
    <scope>NUCLEOTIDE SEQUENCE [LARGE SCALE GENOMIC DNA]</scope>
    <source>
        <strain evidence="3">DF5081</strain>
    </source>
</reference>
<dbReference type="AlphaFoldDB" id="A0A8R1INF1"/>
<feature type="compositionally biased region" description="Polar residues" evidence="1">
    <location>
        <begin position="7"/>
        <end position="30"/>
    </location>
</feature>
<organism evidence="2 3">
    <name type="scientific">Caenorhabditis japonica</name>
    <dbReference type="NCBI Taxonomy" id="281687"/>
    <lineage>
        <taxon>Eukaryota</taxon>
        <taxon>Metazoa</taxon>
        <taxon>Ecdysozoa</taxon>
        <taxon>Nematoda</taxon>
        <taxon>Chromadorea</taxon>
        <taxon>Rhabditida</taxon>
        <taxon>Rhabditina</taxon>
        <taxon>Rhabditomorpha</taxon>
        <taxon>Rhabditoidea</taxon>
        <taxon>Rhabditidae</taxon>
        <taxon>Peloderinae</taxon>
        <taxon>Caenorhabditis</taxon>
    </lineage>
</organism>
<dbReference type="EnsemblMetazoa" id="CJA36524.1">
    <property type="protein sequence ID" value="CJA36524.1"/>
    <property type="gene ID" value="WBGene00212371"/>
</dbReference>
<feature type="region of interest" description="Disordered" evidence="1">
    <location>
        <begin position="111"/>
        <end position="130"/>
    </location>
</feature>
<dbReference type="Proteomes" id="UP000005237">
    <property type="component" value="Unassembled WGS sequence"/>
</dbReference>
<evidence type="ECO:0000256" key="1">
    <source>
        <dbReference type="SAM" id="MobiDB-lite"/>
    </source>
</evidence>
<keyword evidence="3" id="KW-1185">Reference proteome</keyword>
<feature type="region of interest" description="Disordered" evidence="1">
    <location>
        <begin position="1"/>
        <end position="30"/>
    </location>
</feature>
<feature type="compositionally biased region" description="Polar residues" evidence="1">
    <location>
        <begin position="84"/>
        <end position="94"/>
    </location>
</feature>
<protein>
    <submittedName>
        <fullName evidence="2">Uncharacterized protein</fullName>
    </submittedName>
</protein>